<dbReference type="EMBL" id="BJWJ01000014">
    <property type="protein sequence ID" value="GEM04593.1"/>
    <property type="molecule type" value="Genomic_DNA"/>
</dbReference>
<keyword evidence="6" id="KW-1185">Reference proteome</keyword>
<evidence type="ECO:0000313" key="5">
    <source>
        <dbReference type="Proteomes" id="UP000199139"/>
    </source>
</evidence>
<dbReference type="Proteomes" id="UP000199139">
    <property type="component" value="Unassembled WGS sequence"/>
</dbReference>
<feature type="signal peptide" evidence="2">
    <location>
        <begin position="1"/>
        <end position="22"/>
    </location>
</feature>
<dbReference type="Proteomes" id="UP000321773">
    <property type="component" value="Unassembled WGS sequence"/>
</dbReference>
<reference evidence="3 6" key="2">
    <citation type="submission" date="2019-07" db="EMBL/GenBank/DDBJ databases">
        <title>Whole genome shotgun sequence of Halolactibacillus miurensis NBRC 100873.</title>
        <authorList>
            <person name="Hosoyama A."/>
            <person name="Uohara A."/>
            <person name="Ohji S."/>
            <person name="Ichikawa N."/>
        </authorList>
    </citation>
    <scope>NUCLEOTIDE SEQUENCE [LARGE SCALE GENOMIC DNA]</scope>
    <source>
        <strain evidence="3 6">NBRC 100873</strain>
    </source>
</reference>
<dbReference type="EMBL" id="FPAI01000014">
    <property type="protein sequence ID" value="SFS86997.1"/>
    <property type="molecule type" value="Genomic_DNA"/>
</dbReference>
<name>A0A1I6TD74_9BACI</name>
<sequence>MRKIRTFLVTVSFSLLILNVHAQVETQPEKQNIEGFSEDLVEPQYNDGRYPN</sequence>
<proteinExistence type="predicted"/>
<accession>A0A1I6TD74</accession>
<feature type="region of interest" description="Disordered" evidence="1">
    <location>
        <begin position="28"/>
        <end position="52"/>
    </location>
</feature>
<evidence type="ECO:0000313" key="4">
    <source>
        <dbReference type="EMBL" id="SFS86997.1"/>
    </source>
</evidence>
<organism evidence="4 5">
    <name type="scientific">Halolactibacillus miurensis</name>
    <dbReference type="NCBI Taxonomy" id="306541"/>
    <lineage>
        <taxon>Bacteria</taxon>
        <taxon>Bacillati</taxon>
        <taxon>Bacillota</taxon>
        <taxon>Bacilli</taxon>
        <taxon>Bacillales</taxon>
        <taxon>Bacillaceae</taxon>
        <taxon>Halolactibacillus</taxon>
    </lineage>
</organism>
<evidence type="ECO:0000313" key="6">
    <source>
        <dbReference type="Proteomes" id="UP000321773"/>
    </source>
</evidence>
<protein>
    <submittedName>
        <fullName evidence="4">Uncharacterized protein</fullName>
    </submittedName>
</protein>
<dbReference type="AlphaFoldDB" id="A0A1I6TD74"/>
<reference evidence="4 5" key="1">
    <citation type="submission" date="2016-10" db="EMBL/GenBank/DDBJ databases">
        <authorList>
            <person name="de Groot N.N."/>
        </authorList>
    </citation>
    <scope>NUCLEOTIDE SEQUENCE [LARGE SCALE GENOMIC DNA]</scope>
    <source>
        <strain evidence="4 5">DSM 17074</strain>
    </source>
</reference>
<evidence type="ECO:0000256" key="2">
    <source>
        <dbReference type="SAM" id="SignalP"/>
    </source>
</evidence>
<gene>
    <name evidence="3" type="ORF">HMI01_15810</name>
    <name evidence="4" type="ORF">SAMN05421668_11422</name>
</gene>
<evidence type="ECO:0000256" key="1">
    <source>
        <dbReference type="SAM" id="MobiDB-lite"/>
    </source>
</evidence>
<feature type="chain" id="PRO_5011556223" evidence="2">
    <location>
        <begin position="23"/>
        <end position="52"/>
    </location>
</feature>
<keyword evidence="2" id="KW-0732">Signal</keyword>
<evidence type="ECO:0000313" key="3">
    <source>
        <dbReference type="EMBL" id="GEM04593.1"/>
    </source>
</evidence>
<dbReference type="STRING" id="306541.SAMN05421668_11422"/>